<evidence type="ECO:0000256" key="1">
    <source>
        <dbReference type="ARBA" id="ARBA00010605"/>
    </source>
</evidence>
<dbReference type="InterPro" id="IPR020070">
    <property type="entry name" value="Ribosomal_bL9_N"/>
</dbReference>
<dbReference type="InterPro" id="IPR036791">
    <property type="entry name" value="Ribosomal_bL9_C_sf"/>
</dbReference>
<dbReference type="SUPFAM" id="SSF55653">
    <property type="entry name" value="Ribosomal protein L9 C-domain"/>
    <property type="match status" value="1"/>
</dbReference>
<keyword evidence="5" id="KW-0687">Ribonucleoprotein</keyword>
<comment type="similarity">
    <text evidence="1">Belongs to the bacterial ribosomal protein bL9 family.</text>
</comment>
<comment type="caution">
    <text evidence="9">The sequence shown here is derived from an EMBL/GenBank/DDBJ whole genome shotgun (WGS) entry which is preliminary data.</text>
</comment>
<dbReference type="SUPFAM" id="SSF55658">
    <property type="entry name" value="L9 N-domain-like"/>
    <property type="match status" value="1"/>
</dbReference>
<dbReference type="GO" id="GO:1990904">
    <property type="term" value="C:ribonucleoprotein complex"/>
    <property type="evidence" value="ECO:0007669"/>
    <property type="project" value="UniProtKB-KW"/>
</dbReference>
<keyword evidence="2" id="KW-0699">rRNA-binding</keyword>
<dbReference type="EMBL" id="PFAA01000031">
    <property type="protein sequence ID" value="PIT96721.1"/>
    <property type="molecule type" value="Genomic_DNA"/>
</dbReference>
<dbReference type="Pfam" id="PF01281">
    <property type="entry name" value="Ribosomal_L9_N"/>
    <property type="match status" value="1"/>
</dbReference>
<dbReference type="GO" id="GO:0005840">
    <property type="term" value="C:ribosome"/>
    <property type="evidence" value="ECO:0007669"/>
    <property type="project" value="UniProtKB-KW"/>
</dbReference>
<evidence type="ECO:0000259" key="8">
    <source>
        <dbReference type="PROSITE" id="PS00651"/>
    </source>
</evidence>
<dbReference type="AlphaFoldDB" id="A0A2M6WVD7"/>
<evidence type="ECO:0000256" key="3">
    <source>
        <dbReference type="ARBA" id="ARBA00022884"/>
    </source>
</evidence>
<name>A0A2M6WVD7_9BACT</name>
<dbReference type="InterPro" id="IPR036935">
    <property type="entry name" value="Ribosomal_bL9_N_sf"/>
</dbReference>
<evidence type="ECO:0000313" key="10">
    <source>
        <dbReference type="Proteomes" id="UP000230481"/>
    </source>
</evidence>
<keyword evidence="3" id="KW-0694">RNA-binding</keyword>
<dbReference type="InterPro" id="IPR000244">
    <property type="entry name" value="Ribosomal_bL9"/>
</dbReference>
<dbReference type="InterPro" id="IPR009027">
    <property type="entry name" value="Ribosomal_bL9/RNase_H1_N"/>
</dbReference>
<evidence type="ECO:0000256" key="5">
    <source>
        <dbReference type="ARBA" id="ARBA00023274"/>
    </source>
</evidence>
<dbReference type="GO" id="GO:0006412">
    <property type="term" value="P:translation"/>
    <property type="evidence" value="ECO:0007669"/>
    <property type="project" value="InterPro"/>
</dbReference>
<feature type="domain" description="Ribosomal protein L9" evidence="8">
    <location>
        <begin position="13"/>
        <end position="40"/>
    </location>
</feature>
<gene>
    <name evidence="9" type="primary">rplI</name>
    <name evidence="9" type="ORF">COT82_01575</name>
</gene>
<dbReference type="NCBIfam" id="TIGR00158">
    <property type="entry name" value="L9"/>
    <property type="match status" value="1"/>
</dbReference>
<organism evidence="9 10">
    <name type="scientific">Candidatus Campbellbacteria bacterium CG10_big_fil_rev_8_21_14_0_10_35_52</name>
    <dbReference type="NCBI Taxonomy" id="1974527"/>
    <lineage>
        <taxon>Bacteria</taxon>
        <taxon>Candidatus Campbelliibacteriota</taxon>
    </lineage>
</organism>
<dbReference type="Gene3D" id="3.40.5.10">
    <property type="entry name" value="Ribosomal protein L9, N-terminal domain"/>
    <property type="match status" value="1"/>
</dbReference>
<dbReference type="GO" id="GO:0019843">
    <property type="term" value="F:rRNA binding"/>
    <property type="evidence" value="ECO:0007669"/>
    <property type="project" value="UniProtKB-KW"/>
</dbReference>
<dbReference type="PANTHER" id="PTHR21368">
    <property type="entry name" value="50S RIBOSOMAL PROTEIN L9"/>
    <property type="match status" value="1"/>
</dbReference>
<dbReference type="Proteomes" id="UP000230481">
    <property type="component" value="Unassembled WGS sequence"/>
</dbReference>
<sequence length="150" mass="17120">MKIILLKDIPKVGNKFDVKNISDGYALNFLIPNKLAEFATPKKIKEIETMKLRHKEEDILQQDLFIKNMKALNNAKIYIEEKANEKGHLFKGIHKEEIATELKKQGHIDIKSEYIQLEHMIKEAGEFDISAKASGVSAVFKLIINNKTTA</sequence>
<dbReference type="Gene3D" id="3.10.430.100">
    <property type="entry name" value="Ribosomal protein L9, C-terminal domain"/>
    <property type="match status" value="1"/>
</dbReference>
<protein>
    <recommendedName>
        <fullName evidence="6">Large ribosomal subunit protein bL9</fullName>
    </recommendedName>
    <alternativeName>
        <fullName evidence="7">50S ribosomal protein L9</fullName>
    </alternativeName>
</protein>
<evidence type="ECO:0000256" key="2">
    <source>
        <dbReference type="ARBA" id="ARBA00022730"/>
    </source>
</evidence>
<accession>A0A2M6WVD7</accession>
<keyword evidence="4 9" id="KW-0689">Ribosomal protein</keyword>
<reference evidence="10" key="1">
    <citation type="submission" date="2017-09" db="EMBL/GenBank/DDBJ databases">
        <title>Depth-based differentiation of microbial function through sediment-hosted aquifers and enrichment of novel symbionts in the deep terrestrial subsurface.</title>
        <authorList>
            <person name="Probst A.J."/>
            <person name="Ladd B."/>
            <person name="Jarett J.K."/>
            <person name="Geller-Mcgrath D.E."/>
            <person name="Sieber C.M.K."/>
            <person name="Emerson J.B."/>
            <person name="Anantharaman K."/>
            <person name="Thomas B.C."/>
            <person name="Malmstrom R."/>
            <person name="Stieglmeier M."/>
            <person name="Klingl A."/>
            <person name="Woyke T."/>
            <person name="Ryan C.M."/>
            <person name="Banfield J.F."/>
        </authorList>
    </citation>
    <scope>NUCLEOTIDE SEQUENCE [LARGE SCALE GENOMIC DNA]</scope>
</reference>
<dbReference type="InterPro" id="IPR020069">
    <property type="entry name" value="Ribosomal_bL9_C"/>
</dbReference>
<evidence type="ECO:0000256" key="7">
    <source>
        <dbReference type="ARBA" id="ARBA00035456"/>
    </source>
</evidence>
<dbReference type="InterPro" id="IPR020594">
    <property type="entry name" value="Ribosomal_bL9_bac/chp"/>
</dbReference>
<evidence type="ECO:0000256" key="6">
    <source>
        <dbReference type="ARBA" id="ARBA00035292"/>
    </source>
</evidence>
<proteinExistence type="inferred from homology"/>
<evidence type="ECO:0000256" key="4">
    <source>
        <dbReference type="ARBA" id="ARBA00022980"/>
    </source>
</evidence>
<dbReference type="Pfam" id="PF03948">
    <property type="entry name" value="Ribosomal_L9_C"/>
    <property type="match status" value="1"/>
</dbReference>
<dbReference type="GO" id="GO:0003735">
    <property type="term" value="F:structural constituent of ribosome"/>
    <property type="evidence" value="ECO:0007669"/>
    <property type="project" value="InterPro"/>
</dbReference>
<evidence type="ECO:0000313" key="9">
    <source>
        <dbReference type="EMBL" id="PIT96721.1"/>
    </source>
</evidence>
<dbReference type="PROSITE" id="PS00651">
    <property type="entry name" value="RIBOSOMAL_L9"/>
    <property type="match status" value="1"/>
</dbReference>